<evidence type="ECO:0000313" key="1">
    <source>
        <dbReference type="EMBL" id="KKU87206.1"/>
    </source>
</evidence>
<organism evidence="1 2">
    <name type="scientific">Candidatus Beckwithbacteria bacterium GW2011_GWC2_47_9</name>
    <dbReference type="NCBI Taxonomy" id="1618373"/>
    <lineage>
        <taxon>Bacteria</taxon>
        <taxon>Candidatus Beckwithiibacteriota</taxon>
    </lineage>
</organism>
<name>A0A0G1TZF7_9BACT</name>
<protein>
    <submittedName>
        <fullName evidence="1">Uncharacterized protein</fullName>
    </submittedName>
</protein>
<accession>A0A0G1TZF7</accession>
<dbReference type="EMBL" id="LCOZ01000025">
    <property type="protein sequence ID" value="KKU87206.1"/>
    <property type="molecule type" value="Genomic_DNA"/>
</dbReference>
<gene>
    <name evidence="1" type="ORF">UY17_C0025G0005</name>
</gene>
<sequence length="459" mass="52253">MSDSNREKKIVFFVKSVRFLRYFKSVLTAFLEMDYRVTAVFDASKIEPVSDDSLKNLQSRFPFFAWKNGPLRTDIFRRLVIASRNILNYQFLLRRGVVAWRLKRHFDYLPIFLQKFILIVTPFAKVLIKSGVAEFVCRSVEKIVPPDEGITSFLRSLKSDALIVSYRSFPCLSPDIDYVKSGMALGIPTTIIIPSWDQPTTKSLIQIIPDKVFVWNEEHASVLSREHAVPRNKIVISGAPQFDVFFERKTPFRSINDFLSIYRITAGPPFVLYIASSGERDSALVKELSLTLSSNSDGALQSITILVRPYPGRENCFADLKLQNVKVLPAPLEGRRSLDDDQDFFDAIYHSFATIALSSTALLDTIAIGRPSIMYFDKRHKEIQSDAHLETLYRSGAFYTAYNLTELMPVLKRINAGDDFLREKRHDYICKFIRPQGSTKSAAAVVVEEIGKLLSSRVN</sequence>
<dbReference type="SUPFAM" id="SSF53756">
    <property type="entry name" value="UDP-Glycosyltransferase/glycogen phosphorylase"/>
    <property type="match status" value="1"/>
</dbReference>
<proteinExistence type="predicted"/>
<evidence type="ECO:0000313" key="2">
    <source>
        <dbReference type="Proteomes" id="UP000034772"/>
    </source>
</evidence>
<reference evidence="1 2" key="1">
    <citation type="journal article" date="2015" name="Nature">
        <title>rRNA introns, odd ribosomes, and small enigmatic genomes across a large radiation of phyla.</title>
        <authorList>
            <person name="Brown C.T."/>
            <person name="Hug L.A."/>
            <person name="Thomas B.C."/>
            <person name="Sharon I."/>
            <person name="Castelle C.J."/>
            <person name="Singh A."/>
            <person name="Wilkins M.J."/>
            <person name="Williams K.H."/>
            <person name="Banfield J.F."/>
        </authorList>
    </citation>
    <scope>NUCLEOTIDE SEQUENCE [LARGE SCALE GENOMIC DNA]</scope>
</reference>
<dbReference type="AlphaFoldDB" id="A0A0G1TZF7"/>
<dbReference type="Proteomes" id="UP000034772">
    <property type="component" value="Unassembled WGS sequence"/>
</dbReference>
<comment type="caution">
    <text evidence="1">The sequence shown here is derived from an EMBL/GenBank/DDBJ whole genome shotgun (WGS) entry which is preliminary data.</text>
</comment>